<dbReference type="PANTHER" id="PTHR21534:SF0">
    <property type="entry name" value="KATANIN-INTERACTING PROTEIN"/>
    <property type="match status" value="1"/>
</dbReference>
<name>A0AAU9Y0P3_9CNID</name>
<evidence type="ECO:0000259" key="1">
    <source>
        <dbReference type="Pfam" id="PF14652"/>
    </source>
</evidence>
<feature type="non-terminal residue" evidence="2">
    <location>
        <position position="1"/>
    </location>
</feature>
<gene>
    <name evidence="2" type="ORF">PMEA_00002286</name>
</gene>
<dbReference type="Pfam" id="PF14652">
    <property type="entry name" value="DUF4457"/>
    <property type="match status" value="1"/>
</dbReference>
<proteinExistence type="predicted"/>
<evidence type="ECO:0000313" key="2">
    <source>
        <dbReference type="EMBL" id="CAH3164474.1"/>
    </source>
</evidence>
<sequence>VHQFNFVSTWGDPHHMGLTGIEPLGPNQESIPLSYSMLKASPRDLNDLPEYENDDRTLDKLINGTNVTMSDEHMWLIPFTDGQDHLLTIDLRHTTPLVGFRVWNYNKSTDDSFRGAKQVHVKLDDRNISPPEGFLLRKGPGNMHFNHGQDVFFIKMARGYAVHGTSTKDVERRSESRVNLKKLMPDYEPTLMPCGFVFQFQLFSTWGDPYYVGLNGLEFYDENGYRLRLTENNITAHPHSVNVLPGVVDDKRTPDKLIDGVNDTYDGRHMCLALILPGLINLIYVVFDEPVTVSMVKVWNYSKTPIRGVQQFGLLVDDLLVYHGILPQVPAVTKGILPNIDMPTPHHTILFTDHEQIALAERKNILSNKGGEQDVQLTNVKRIVCHYSDPKSAGKVVDPALRPMTSVPALQKKR</sequence>
<dbReference type="InterPro" id="IPR027859">
    <property type="entry name" value="KATNIP_dom"/>
</dbReference>
<keyword evidence="3" id="KW-1185">Reference proteome</keyword>
<feature type="domain" description="KATNIP" evidence="1">
    <location>
        <begin position="4"/>
        <end position="329"/>
    </location>
</feature>
<dbReference type="Proteomes" id="UP001159428">
    <property type="component" value="Unassembled WGS sequence"/>
</dbReference>
<dbReference type="PANTHER" id="PTHR21534">
    <property type="entry name" value="KATANIN-INTERACTING PROTEIN"/>
    <property type="match status" value="1"/>
</dbReference>
<accession>A0AAU9Y0P3</accession>
<dbReference type="InterPro" id="IPR026704">
    <property type="entry name" value="KATNIP"/>
</dbReference>
<protein>
    <recommendedName>
        <fullName evidence="1">KATNIP domain-containing protein</fullName>
    </recommendedName>
</protein>
<reference evidence="2 3" key="1">
    <citation type="submission" date="2022-05" db="EMBL/GenBank/DDBJ databases">
        <authorList>
            <consortium name="Genoscope - CEA"/>
            <person name="William W."/>
        </authorList>
    </citation>
    <scope>NUCLEOTIDE SEQUENCE [LARGE SCALE GENOMIC DNA]</scope>
</reference>
<evidence type="ECO:0000313" key="3">
    <source>
        <dbReference type="Proteomes" id="UP001159428"/>
    </source>
</evidence>
<dbReference type="EMBL" id="CALNXJ010000104">
    <property type="protein sequence ID" value="CAH3164474.1"/>
    <property type="molecule type" value="Genomic_DNA"/>
</dbReference>
<dbReference type="AlphaFoldDB" id="A0AAU9Y0P3"/>
<comment type="caution">
    <text evidence="2">The sequence shown here is derived from an EMBL/GenBank/DDBJ whole genome shotgun (WGS) entry which is preliminary data.</text>
</comment>
<organism evidence="2 3">
    <name type="scientific">Pocillopora meandrina</name>
    <dbReference type="NCBI Taxonomy" id="46732"/>
    <lineage>
        <taxon>Eukaryota</taxon>
        <taxon>Metazoa</taxon>
        <taxon>Cnidaria</taxon>
        <taxon>Anthozoa</taxon>
        <taxon>Hexacorallia</taxon>
        <taxon>Scleractinia</taxon>
        <taxon>Astrocoeniina</taxon>
        <taxon>Pocilloporidae</taxon>
        <taxon>Pocillopora</taxon>
    </lineage>
</organism>